<dbReference type="EMBL" id="FN653069">
    <property type="protein sequence ID" value="CBY10881.1"/>
    <property type="molecule type" value="Genomic_DNA"/>
</dbReference>
<reference evidence="1" key="1">
    <citation type="journal article" date="2010" name="Science">
        <title>Plasticity of animal genome architecture unmasked by rapid evolution of a pelagic tunicate.</title>
        <authorList>
            <person name="Denoeud F."/>
            <person name="Henriet S."/>
            <person name="Mungpakdee S."/>
            <person name="Aury J.M."/>
            <person name="Da Silva C."/>
            <person name="Brinkmann H."/>
            <person name="Mikhaleva J."/>
            <person name="Olsen L.C."/>
            <person name="Jubin C."/>
            <person name="Canestro C."/>
            <person name="Bouquet J.M."/>
            <person name="Danks G."/>
            <person name="Poulain J."/>
            <person name="Campsteijn C."/>
            <person name="Adamski M."/>
            <person name="Cross I."/>
            <person name="Yadetie F."/>
            <person name="Muffato M."/>
            <person name="Louis A."/>
            <person name="Butcher S."/>
            <person name="Tsagkogeorga G."/>
            <person name="Konrad A."/>
            <person name="Singh S."/>
            <person name="Jensen M.F."/>
            <person name="Cong E.H."/>
            <person name="Eikeseth-Otteraa H."/>
            <person name="Noel B."/>
            <person name="Anthouard V."/>
            <person name="Porcel B.M."/>
            <person name="Kachouri-Lafond R."/>
            <person name="Nishino A."/>
            <person name="Ugolini M."/>
            <person name="Chourrout P."/>
            <person name="Nishida H."/>
            <person name="Aasland R."/>
            <person name="Huzurbazar S."/>
            <person name="Westhof E."/>
            <person name="Delsuc F."/>
            <person name="Lehrach H."/>
            <person name="Reinhardt R."/>
            <person name="Weissenbach J."/>
            <person name="Roy S.W."/>
            <person name="Artiguenave F."/>
            <person name="Postlethwait J.H."/>
            <person name="Manak J.R."/>
            <person name="Thompson E.M."/>
            <person name="Jaillon O."/>
            <person name="Du Pasquier L."/>
            <person name="Boudinot P."/>
            <person name="Liberles D.A."/>
            <person name="Volff J.N."/>
            <person name="Philippe H."/>
            <person name="Lenhard B."/>
            <person name="Roest Crollius H."/>
            <person name="Wincker P."/>
            <person name="Chourrout D."/>
        </authorList>
    </citation>
    <scope>NUCLEOTIDE SEQUENCE [LARGE SCALE GENOMIC DNA]</scope>
</reference>
<sequence length="128" mass="14906">MKISDRLSGKSFYKKTQMEKIKMKQALVCAQTGAPEGFWEHESLHGLYTAMLEPFNVTKQTSDSLFTSRRQLKRKLTDISEDVEVLLKEKSIIFRLFILLMLYSTRACAEWQTGNRHRSSIATSRRRT</sequence>
<name>E4XLC0_OIKDI</name>
<evidence type="ECO:0000313" key="2">
    <source>
        <dbReference type="Proteomes" id="UP000001307"/>
    </source>
</evidence>
<organism evidence="1">
    <name type="scientific">Oikopleura dioica</name>
    <name type="common">Tunicate</name>
    <dbReference type="NCBI Taxonomy" id="34765"/>
    <lineage>
        <taxon>Eukaryota</taxon>
        <taxon>Metazoa</taxon>
        <taxon>Chordata</taxon>
        <taxon>Tunicata</taxon>
        <taxon>Appendicularia</taxon>
        <taxon>Copelata</taxon>
        <taxon>Oikopleuridae</taxon>
        <taxon>Oikopleura</taxon>
    </lineage>
</organism>
<accession>E4XLC0</accession>
<proteinExistence type="predicted"/>
<dbReference type="Proteomes" id="UP000001307">
    <property type="component" value="Unassembled WGS sequence"/>
</dbReference>
<gene>
    <name evidence="1" type="ORF">GSOID_T00014499001</name>
</gene>
<protein>
    <submittedName>
        <fullName evidence="1">Uncharacterized protein</fullName>
    </submittedName>
</protein>
<dbReference type="AlphaFoldDB" id="E4XLC0"/>
<keyword evidence="2" id="KW-1185">Reference proteome</keyword>
<evidence type="ECO:0000313" key="1">
    <source>
        <dbReference type="EMBL" id="CBY10881.1"/>
    </source>
</evidence>
<dbReference type="InParanoid" id="E4XLC0"/>